<comment type="function">
    <text evidence="7">Participates in both transcription termination and antitermination.</text>
</comment>
<evidence type="ECO:0000256" key="4">
    <source>
        <dbReference type="ARBA" id="ARBA00022884"/>
    </source>
</evidence>
<dbReference type="SUPFAM" id="SSF50249">
    <property type="entry name" value="Nucleic acid-binding proteins"/>
    <property type="match status" value="1"/>
</dbReference>
<comment type="subunit">
    <text evidence="7">Monomer. Binds directly to the core enzyme of the DNA-dependent RNA polymerase and to nascent RNA.</text>
</comment>
<dbReference type="InterPro" id="IPR013735">
    <property type="entry name" value="TF_NusA_N"/>
</dbReference>
<dbReference type="GO" id="GO:0003723">
    <property type="term" value="F:RNA binding"/>
    <property type="evidence" value="ECO:0007669"/>
    <property type="project" value="UniProtKB-UniRule"/>
</dbReference>
<evidence type="ECO:0000256" key="3">
    <source>
        <dbReference type="ARBA" id="ARBA00022814"/>
    </source>
</evidence>
<dbReference type="InterPro" id="IPR036555">
    <property type="entry name" value="NusA_N_sf"/>
</dbReference>
<dbReference type="Pfam" id="PF08529">
    <property type="entry name" value="NusA_N"/>
    <property type="match status" value="1"/>
</dbReference>
<keyword evidence="3 7" id="KW-0889">Transcription antitermination</keyword>
<keyword evidence="4 7" id="KW-0694">RNA-binding</keyword>
<comment type="subcellular location">
    <subcellularLocation>
        <location evidence="7">Cytoplasm</location>
    </subcellularLocation>
</comment>
<dbReference type="FunFam" id="3.30.300.20:FF:000005">
    <property type="entry name" value="Transcription termination/antitermination protein NusA"/>
    <property type="match status" value="1"/>
</dbReference>
<comment type="caution">
    <text evidence="10">The sequence shown here is derived from an EMBL/GenBank/DDBJ whole genome shotgun (WGS) entry which is preliminary data.</text>
</comment>
<dbReference type="SUPFAM" id="SSF69705">
    <property type="entry name" value="Transcription factor NusA, N-terminal domain"/>
    <property type="match status" value="1"/>
</dbReference>
<dbReference type="FunFam" id="3.30.300.20:FF:000002">
    <property type="entry name" value="Transcription termination/antitermination protein NusA"/>
    <property type="match status" value="1"/>
</dbReference>
<protein>
    <recommendedName>
        <fullName evidence="7">Transcription termination/antitermination protein NusA</fullName>
    </recommendedName>
</protein>
<keyword evidence="6 7" id="KW-0804">Transcription</keyword>
<dbReference type="InterPro" id="IPR030842">
    <property type="entry name" value="TF_NusA_bacterial"/>
</dbReference>
<dbReference type="InterPro" id="IPR012340">
    <property type="entry name" value="NA-bd_OB-fold"/>
</dbReference>
<dbReference type="InterPro" id="IPR004087">
    <property type="entry name" value="KH_dom"/>
</dbReference>
<dbReference type="Pfam" id="PF13184">
    <property type="entry name" value="KH_NusA_1st"/>
    <property type="match status" value="1"/>
</dbReference>
<accession>A0A832QEK2</accession>
<dbReference type="GO" id="GO:0031564">
    <property type="term" value="P:transcription antitermination"/>
    <property type="evidence" value="ECO:0007669"/>
    <property type="project" value="UniProtKB-UniRule"/>
</dbReference>
<dbReference type="EMBL" id="DUTP01000006">
    <property type="protein sequence ID" value="HHX99685.1"/>
    <property type="molecule type" value="Genomic_DNA"/>
</dbReference>
<evidence type="ECO:0000256" key="1">
    <source>
        <dbReference type="ARBA" id="ARBA00022472"/>
    </source>
</evidence>
<dbReference type="InterPro" id="IPR009019">
    <property type="entry name" value="KH_sf_prok-type"/>
</dbReference>
<feature type="compositionally biased region" description="Acidic residues" evidence="8">
    <location>
        <begin position="362"/>
        <end position="381"/>
    </location>
</feature>
<dbReference type="GO" id="GO:0006353">
    <property type="term" value="P:DNA-templated transcription termination"/>
    <property type="evidence" value="ECO:0007669"/>
    <property type="project" value="UniProtKB-UniRule"/>
</dbReference>
<dbReference type="AlphaFoldDB" id="A0A832QEK2"/>
<dbReference type="CDD" id="cd22529">
    <property type="entry name" value="KH-II_NusA_rpt2"/>
    <property type="match status" value="1"/>
</dbReference>
<evidence type="ECO:0000313" key="11">
    <source>
        <dbReference type="Proteomes" id="UP000576550"/>
    </source>
</evidence>
<evidence type="ECO:0000256" key="7">
    <source>
        <dbReference type="HAMAP-Rule" id="MF_00945"/>
    </source>
</evidence>
<keyword evidence="1 7" id="KW-0806">Transcription termination</keyword>
<dbReference type="CDD" id="cd04455">
    <property type="entry name" value="S1_NusA"/>
    <property type="match status" value="1"/>
</dbReference>
<dbReference type="InterPro" id="IPR058582">
    <property type="entry name" value="KH_NusA_2nd"/>
</dbReference>
<dbReference type="CDD" id="cd02134">
    <property type="entry name" value="KH-II_NusA_rpt1"/>
    <property type="match status" value="1"/>
</dbReference>
<dbReference type="GO" id="GO:0003700">
    <property type="term" value="F:DNA-binding transcription factor activity"/>
    <property type="evidence" value="ECO:0007669"/>
    <property type="project" value="InterPro"/>
</dbReference>
<organism evidence="10 11">
    <name type="scientific">Candidatus Dojkabacteria bacterium</name>
    <dbReference type="NCBI Taxonomy" id="2099670"/>
    <lineage>
        <taxon>Bacteria</taxon>
        <taxon>Candidatus Dojkabacteria</taxon>
    </lineage>
</organism>
<dbReference type="Gene3D" id="3.30.300.20">
    <property type="match status" value="2"/>
</dbReference>
<reference evidence="10 11" key="1">
    <citation type="journal article" date="2020" name="Biotechnol. Biofuels">
        <title>New insights from the biogas microbiome by comprehensive genome-resolved metagenomics of nearly 1600 species originating from multiple anaerobic digesters.</title>
        <authorList>
            <person name="Campanaro S."/>
            <person name="Treu L."/>
            <person name="Rodriguez-R L.M."/>
            <person name="Kovalovszki A."/>
            <person name="Ziels R.M."/>
            <person name="Maus I."/>
            <person name="Zhu X."/>
            <person name="Kougias P.G."/>
            <person name="Basile A."/>
            <person name="Luo G."/>
            <person name="Schluter A."/>
            <person name="Konstantinidis K.T."/>
            <person name="Angelidaki I."/>
        </authorList>
    </citation>
    <scope>NUCLEOTIDE SEQUENCE [LARGE SCALE GENOMIC DNA]</scope>
    <source>
        <strain evidence="10">AS05jafATM_89</strain>
    </source>
</reference>
<dbReference type="Gene3D" id="3.30.1480.10">
    <property type="entry name" value="NusA, N-terminal domain"/>
    <property type="match status" value="1"/>
</dbReference>
<dbReference type="PANTHER" id="PTHR22648">
    <property type="entry name" value="TRANSCRIPTION TERMINATION FACTOR NUSA"/>
    <property type="match status" value="1"/>
</dbReference>
<comment type="similarity">
    <text evidence="7">Belongs to the NusA family.</text>
</comment>
<dbReference type="InterPro" id="IPR010213">
    <property type="entry name" value="TF_NusA"/>
</dbReference>
<feature type="region of interest" description="Disordered" evidence="8">
    <location>
        <begin position="346"/>
        <end position="387"/>
    </location>
</feature>
<dbReference type="Proteomes" id="UP000576550">
    <property type="component" value="Unassembled WGS sequence"/>
</dbReference>
<dbReference type="SMART" id="SM00322">
    <property type="entry name" value="KH"/>
    <property type="match status" value="1"/>
</dbReference>
<dbReference type="Pfam" id="PF26594">
    <property type="entry name" value="KH_NusA_2nd"/>
    <property type="match status" value="1"/>
</dbReference>
<dbReference type="PROSITE" id="PS50084">
    <property type="entry name" value="KH_TYPE_1"/>
    <property type="match status" value="1"/>
</dbReference>
<feature type="domain" description="K Homology" evidence="9">
    <location>
        <begin position="304"/>
        <end position="380"/>
    </location>
</feature>
<dbReference type="SUPFAM" id="SSF54814">
    <property type="entry name" value="Prokaryotic type KH domain (KH-domain type II)"/>
    <property type="match status" value="2"/>
</dbReference>
<dbReference type="HAMAP" id="MF_00945_B">
    <property type="entry name" value="NusA_B"/>
    <property type="match status" value="1"/>
</dbReference>
<evidence type="ECO:0000313" key="10">
    <source>
        <dbReference type="EMBL" id="HHX99685.1"/>
    </source>
</evidence>
<dbReference type="GO" id="GO:0005829">
    <property type="term" value="C:cytosol"/>
    <property type="evidence" value="ECO:0007669"/>
    <property type="project" value="TreeGrafter"/>
</dbReference>
<keyword evidence="2 7" id="KW-0963">Cytoplasm</keyword>
<gene>
    <name evidence="7 10" type="primary">nusA</name>
    <name evidence="10" type="ORF">GX533_03380</name>
</gene>
<dbReference type="Gene3D" id="2.40.50.140">
    <property type="entry name" value="Nucleic acid-binding proteins"/>
    <property type="match status" value="1"/>
</dbReference>
<dbReference type="NCBIfam" id="TIGR01953">
    <property type="entry name" value="NusA"/>
    <property type="match status" value="1"/>
</dbReference>
<evidence type="ECO:0000256" key="6">
    <source>
        <dbReference type="ARBA" id="ARBA00023163"/>
    </source>
</evidence>
<keyword evidence="5 7" id="KW-0805">Transcription regulation</keyword>
<evidence type="ECO:0000256" key="8">
    <source>
        <dbReference type="SAM" id="MobiDB-lite"/>
    </source>
</evidence>
<dbReference type="InterPro" id="IPR015946">
    <property type="entry name" value="KH_dom-like_a/b"/>
</dbReference>
<name>A0A832QEK2_9BACT</name>
<evidence type="ECO:0000256" key="2">
    <source>
        <dbReference type="ARBA" id="ARBA00022490"/>
    </source>
</evidence>
<evidence type="ECO:0000259" key="9">
    <source>
        <dbReference type="SMART" id="SM00322"/>
    </source>
</evidence>
<evidence type="ECO:0000256" key="5">
    <source>
        <dbReference type="ARBA" id="ARBA00023015"/>
    </source>
</evidence>
<dbReference type="InterPro" id="IPR025249">
    <property type="entry name" value="TF_NusA_KH_1st"/>
</dbReference>
<sequence length="387" mass="43355">MSMTSEFITAINQIAAERGIDKEEIFVALEEAILVAYKKEKYGLNMPEEEELANWSVELSRESGEFKLIATKEVVKKVKNKEREISISEAELISPNIEVGDSVQIEMPAEDFGRIAAQTAKQVILQKIRESEKEAVISEYSDKVGEIFTALMQRMQKGQVVFEIGKATAYMPQEEQISNEFYRLGERYKVLLKDIVDSQMVVSRSDSNFLVGLFKLEVPEIESGVIEVKAIAREAGSRSKVAVSSNQEGIDPIGSCVGQRGVRIANVMNELGEEKIDIIEWNEDLEKFVENSLSPAKIDDVKIDGDTAVVTVPNDQLSLAIGREGQNVRLAWKLTGVKIDIVPADPEALEEEQKEDKKEEVEKTEEDKEEITEETVEESTDETAKEE</sequence>
<dbReference type="PANTHER" id="PTHR22648:SF0">
    <property type="entry name" value="TRANSCRIPTION TERMINATION_ANTITERMINATION PROTEIN NUSA"/>
    <property type="match status" value="1"/>
</dbReference>
<proteinExistence type="inferred from homology"/>